<gene>
    <name evidence="13" type="ORF">KC19_2G208500</name>
</gene>
<dbReference type="GO" id="GO:0061630">
    <property type="term" value="F:ubiquitin protein ligase activity"/>
    <property type="evidence" value="ECO:0007669"/>
    <property type="project" value="UniProtKB-EC"/>
</dbReference>
<evidence type="ECO:0000313" key="14">
    <source>
        <dbReference type="Proteomes" id="UP000822688"/>
    </source>
</evidence>
<evidence type="ECO:0000256" key="10">
    <source>
        <dbReference type="PROSITE-ProRule" id="PRU00455"/>
    </source>
</evidence>
<evidence type="ECO:0000256" key="8">
    <source>
        <dbReference type="ARBA" id="ARBA00022786"/>
    </source>
</evidence>
<dbReference type="SUPFAM" id="SSF49599">
    <property type="entry name" value="TRAF domain-like"/>
    <property type="match status" value="1"/>
</dbReference>
<dbReference type="EMBL" id="CM026422">
    <property type="protein sequence ID" value="KAG0588011.1"/>
    <property type="molecule type" value="Genomic_DNA"/>
</dbReference>
<evidence type="ECO:0000256" key="1">
    <source>
        <dbReference type="ARBA" id="ARBA00000900"/>
    </source>
</evidence>
<dbReference type="PANTHER" id="PTHR10315:SF117">
    <property type="entry name" value="RING-TYPE E3 UBIQUITIN TRANSFERASE"/>
    <property type="match status" value="1"/>
</dbReference>
<sequence>MSPQSAFLKNRAVQIGTGSSNELLPPSKRARETPPQPVGERVGMVRTQSDDEKNLTASGTSPPDMQPLRLILRGKSPILDAEKTSGSRSTPPLPTQPLPTQPLPTEPLAIQPPPTTPLPTGEQMFEIPQDSKSFACPICFNRLSLPVHQCKNGHMICLPCKYGMEKAKGSCFCGESTWDIRNLGIELVLEQLTGRCCKHVVYGCKDTIGFLKVKEHEEELCKHRPYTCVVDRCIYIGPKPALLQHFDKQHQMQAVQIDRTSGMVQFTMTKTEKYKLVQSNQELYVVYHEPNTEGPAGDIFYFAAFGTYKRYFHLRVDLRSEKRVKAMWSEVPDIKDLEEWKLKKDYIVLFEGINRREPRTNCEFHLEVKLIQPPV</sequence>
<accession>A0A8T0IZD3</accession>
<protein>
    <recommendedName>
        <fullName evidence="4">RING-type E3 ubiquitin transferase</fullName>
        <ecNumber evidence="4">2.3.2.27</ecNumber>
    </recommendedName>
</protein>
<evidence type="ECO:0000256" key="3">
    <source>
        <dbReference type="ARBA" id="ARBA00009119"/>
    </source>
</evidence>
<evidence type="ECO:0000256" key="2">
    <source>
        <dbReference type="ARBA" id="ARBA00004906"/>
    </source>
</evidence>
<dbReference type="AlphaFoldDB" id="A0A8T0IZD3"/>
<dbReference type="EC" id="2.3.2.27" evidence="4"/>
<evidence type="ECO:0000259" key="12">
    <source>
        <dbReference type="PROSITE" id="PS51081"/>
    </source>
</evidence>
<dbReference type="InterPro" id="IPR052088">
    <property type="entry name" value="E3_ubiquitin-ligase_SINA"/>
</dbReference>
<comment type="catalytic activity">
    <reaction evidence="1">
        <text>S-ubiquitinyl-[E2 ubiquitin-conjugating enzyme]-L-cysteine + [acceptor protein]-L-lysine = [E2 ubiquitin-conjugating enzyme]-L-cysteine + N(6)-ubiquitinyl-[acceptor protein]-L-lysine.</text>
        <dbReference type="EC" id="2.3.2.27"/>
    </reaction>
</comment>
<keyword evidence="9" id="KW-0862">Zinc</keyword>
<organism evidence="13 14">
    <name type="scientific">Ceratodon purpureus</name>
    <name type="common">Fire moss</name>
    <name type="synonym">Dicranum purpureum</name>
    <dbReference type="NCBI Taxonomy" id="3225"/>
    <lineage>
        <taxon>Eukaryota</taxon>
        <taxon>Viridiplantae</taxon>
        <taxon>Streptophyta</taxon>
        <taxon>Embryophyta</taxon>
        <taxon>Bryophyta</taxon>
        <taxon>Bryophytina</taxon>
        <taxon>Bryopsida</taxon>
        <taxon>Dicranidae</taxon>
        <taxon>Pseudoditrichales</taxon>
        <taxon>Ditrichaceae</taxon>
        <taxon>Ceratodon</taxon>
    </lineage>
</organism>
<proteinExistence type="inferred from homology"/>
<dbReference type="InterPro" id="IPR013083">
    <property type="entry name" value="Znf_RING/FYVE/PHD"/>
</dbReference>
<keyword evidence="14" id="KW-1185">Reference proteome</keyword>
<dbReference type="Proteomes" id="UP000822688">
    <property type="component" value="Chromosome 2"/>
</dbReference>
<name>A0A8T0IZD3_CERPU</name>
<comment type="pathway">
    <text evidence="2">Protein modification; protein ubiquitination.</text>
</comment>
<dbReference type="GO" id="GO:0008270">
    <property type="term" value="F:zinc ion binding"/>
    <property type="evidence" value="ECO:0007669"/>
    <property type="project" value="UniProtKB-KW"/>
</dbReference>
<dbReference type="Pfam" id="PF21361">
    <property type="entry name" value="Sina_ZnF"/>
    <property type="match status" value="1"/>
</dbReference>
<keyword evidence="8" id="KW-0833">Ubl conjugation pathway</keyword>
<dbReference type="PROSITE" id="PS51081">
    <property type="entry name" value="ZF_SIAH"/>
    <property type="match status" value="1"/>
</dbReference>
<evidence type="ECO:0000256" key="7">
    <source>
        <dbReference type="ARBA" id="ARBA00022771"/>
    </source>
</evidence>
<evidence type="ECO:0000256" key="11">
    <source>
        <dbReference type="SAM" id="MobiDB-lite"/>
    </source>
</evidence>
<feature type="compositionally biased region" description="Pro residues" evidence="11">
    <location>
        <begin position="91"/>
        <end position="107"/>
    </location>
</feature>
<evidence type="ECO:0000256" key="4">
    <source>
        <dbReference type="ARBA" id="ARBA00012483"/>
    </source>
</evidence>
<dbReference type="GO" id="GO:0005737">
    <property type="term" value="C:cytoplasm"/>
    <property type="evidence" value="ECO:0007669"/>
    <property type="project" value="TreeGrafter"/>
</dbReference>
<keyword evidence="5" id="KW-0808">Transferase</keyword>
<reference evidence="13" key="1">
    <citation type="submission" date="2020-06" db="EMBL/GenBank/DDBJ databases">
        <title>WGS assembly of Ceratodon purpureus strain R40.</title>
        <authorList>
            <person name="Carey S.B."/>
            <person name="Jenkins J."/>
            <person name="Shu S."/>
            <person name="Lovell J.T."/>
            <person name="Sreedasyam A."/>
            <person name="Maumus F."/>
            <person name="Tiley G.P."/>
            <person name="Fernandez-Pozo N."/>
            <person name="Barry K."/>
            <person name="Chen C."/>
            <person name="Wang M."/>
            <person name="Lipzen A."/>
            <person name="Daum C."/>
            <person name="Saski C.A."/>
            <person name="Payton A.C."/>
            <person name="Mcbreen J.C."/>
            <person name="Conrad R.E."/>
            <person name="Kollar L.M."/>
            <person name="Olsson S."/>
            <person name="Huttunen S."/>
            <person name="Landis J.B."/>
            <person name="Wickett N.J."/>
            <person name="Johnson M.G."/>
            <person name="Rensing S.A."/>
            <person name="Grimwood J."/>
            <person name="Schmutz J."/>
            <person name="Mcdaniel S.F."/>
        </authorList>
    </citation>
    <scope>NUCLEOTIDE SEQUENCE</scope>
    <source>
        <strain evidence="13">R40</strain>
    </source>
</reference>
<feature type="domain" description="SIAH-type" evidence="12">
    <location>
        <begin position="192"/>
        <end position="251"/>
    </location>
</feature>
<dbReference type="PANTHER" id="PTHR10315">
    <property type="entry name" value="E3 UBIQUITIN PROTEIN LIGASE SIAH"/>
    <property type="match status" value="1"/>
</dbReference>
<keyword evidence="6" id="KW-0479">Metal-binding</keyword>
<evidence type="ECO:0000256" key="9">
    <source>
        <dbReference type="ARBA" id="ARBA00022833"/>
    </source>
</evidence>
<dbReference type="InterPro" id="IPR049548">
    <property type="entry name" value="Sina-like_RING"/>
</dbReference>
<keyword evidence="7 10" id="KW-0863">Zinc-finger</keyword>
<feature type="region of interest" description="Disordered" evidence="11">
    <location>
        <begin position="81"/>
        <end position="107"/>
    </location>
</feature>
<dbReference type="Pfam" id="PF21362">
    <property type="entry name" value="Sina_RING"/>
    <property type="match status" value="1"/>
</dbReference>
<evidence type="ECO:0000313" key="13">
    <source>
        <dbReference type="EMBL" id="KAG0588011.1"/>
    </source>
</evidence>
<evidence type="ECO:0000256" key="6">
    <source>
        <dbReference type="ARBA" id="ARBA00022723"/>
    </source>
</evidence>
<comment type="caution">
    <text evidence="13">The sequence shown here is derived from an EMBL/GenBank/DDBJ whole genome shotgun (WGS) entry which is preliminary data.</text>
</comment>
<dbReference type="Gene3D" id="3.30.40.10">
    <property type="entry name" value="Zinc/RING finger domain, C3HC4 (zinc finger)"/>
    <property type="match status" value="1"/>
</dbReference>
<evidence type="ECO:0000256" key="5">
    <source>
        <dbReference type="ARBA" id="ARBA00022679"/>
    </source>
</evidence>
<feature type="region of interest" description="Disordered" evidence="11">
    <location>
        <begin position="1"/>
        <end position="67"/>
    </location>
</feature>
<dbReference type="InterPro" id="IPR013010">
    <property type="entry name" value="Znf_SIAH"/>
</dbReference>
<comment type="similarity">
    <text evidence="3">Belongs to the SINA (Seven in absentia) family.</text>
</comment>